<protein>
    <submittedName>
        <fullName evidence="1">Uncharacterized protein</fullName>
    </submittedName>
</protein>
<dbReference type="AlphaFoldDB" id="A0A0F9E8M6"/>
<sequence length="240" mass="26001">MPATSTLHQFSAGLNSLQNVNSLPFPHPTQNGWKVYCENLTIGATYADDAYWNITDNTGSLAPGAAQSMVITGDGSVFSGYSLRHVNPSMQFVSSSKEFYLETRLMLTATSIPDNAVFVGYTSDNEAMTTTAVNDIDGGHEALGFGMVTQDTGISFYSREDNTMQTISMGGPFTTAVYTTLQCYYDGGSFNLYRDNCFISKTAKTKLNADEGMSAQIFYEAVNAAANTLSIQYLLLAVEL</sequence>
<dbReference type="EMBL" id="LAZR01025944">
    <property type="protein sequence ID" value="KKL70284.1"/>
    <property type="molecule type" value="Genomic_DNA"/>
</dbReference>
<accession>A0A0F9E8M6</accession>
<reference evidence="1" key="1">
    <citation type="journal article" date="2015" name="Nature">
        <title>Complex archaea that bridge the gap between prokaryotes and eukaryotes.</title>
        <authorList>
            <person name="Spang A."/>
            <person name="Saw J.H."/>
            <person name="Jorgensen S.L."/>
            <person name="Zaremba-Niedzwiedzka K."/>
            <person name="Martijn J."/>
            <person name="Lind A.E."/>
            <person name="van Eijk R."/>
            <person name="Schleper C."/>
            <person name="Guy L."/>
            <person name="Ettema T.J."/>
        </authorList>
    </citation>
    <scope>NUCLEOTIDE SEQUENCE</scope>
</reference>
<evidence type="ECO:0000313" key="1">
    <source>
        <dbReference type="EMBL" id="KKL70284.1"/>
    </source>
</evidence>
<comment type="caution">
    <text evidence="1">The sequence shown here is derived from an EMBL/GenBank/DDBJ whole genome shotgun (WGS) entry which is preliminary data.</text>
</comment>
<name>A0A0F9E8M6_9ZZZZ</name>
<gene>
    <name evidence="1" type="ORF">LCGC14_2106450</name>
</gene>
<organism evidence="1">
    <name type="scientific">marine sediment metagenome</name>
    <dbReference type="NCBI Taxonomy" id="412755"/>
    <lineage>
        <taxon>unclassified sequences</taxon>
        <taxon>metagenomes</taxon>
        <taxon>ecological metagenomes</taxon>
    </lineage>
</organism>
<proteinExistence type="predicted"/>